<evidence type="ECO:0000259" key="4">
    <source>
        <dbReference type="Pfam" id="PF07587"/>
    </source>
</evidence>
<name>A0A1T4Z1X4_9BACT</name>
<dbReference type="Pfam" id="PF07583">
    <property type="entry name" value="PSCyt2"/>
    <property type="match status" value="1"/>
</dbReference>
<dbReference type="Proteomes" id="UP000190774">
    <property type="component" value="Unassembled WGS sequence"/>
</dbReference>
<dbReference type="AlphaFoldDB" id="A0A1T4Z1X4"/>
<feature type="signal peptide" evidence="2">
    <location>
        <begin position="1"/>
        <end position="31"/>
    </location>
</feature>
<feature type="domain" description="DUF1553" evidence="4">
    <location>
        <begin position="350"/>
        <end position="463"/>
    </location>
</feature>
<evidence type="ECO:0000256" key="1">
    <source>
        <dbReference type="SAM" id="Coils"/>
    </source>
</evidence>
<feature type="chain" id="PRO_5013363997" description="DUF1549 domain-containing protein" evidence="2">
    <location>
        <begin position="32"/>
        <end position="776"/>
    </location>
</feature>
<proteinExistence type="predicted"/>
<dbReference type="InterPro" id="IPR022655">
    <property type="entry name" value="DUF1553"/>
</dbReference>
<organism evidence="5 6">
    <name type="scientific">Prosthecobacter debontii</name>
    <dbReference type="NCBI Taxonomy" id="48467"/>
    <lineage>
        <taxon>Bacteria</taxon>
        <taxon>Pseudomonadati</taxon>
        <taxon>Verrucomicrobiota</taxon>
        <taxon>Verrucomicrobiia</taxon>
        <taxon>Verrucomicrobiales</taxon>
        <taxon>Verrucomicrobiaceae</taxon>
        <taxon>Prosthecobacter</taxon>
    </lineage>
</organism>
<dbReference type="PANTHER" id="PTHR35889:SF3">
    <property type="entry name" value="F-BOX DOMAIN-CONTAINING PROTEIN"/>
    <property type="match status" value="1"/>
</dbReference>
<protein>
    <recommendedName>
        <fullName evidence="7">DUF1549 domain-containing protein</fullName>
    </recommendedName>
</protein>
<keyword evidence="6" id="KW-1185">Reference proteome</keyword>
<evidence type="ECO:0000313" key="5">
    <source>
        <dbReference type="EMBL" id="SKB08034.1"/>
    </source>
</evidence>
<evidence type="ECO:0000313" key="6">
    <source>
        <dbReference type="Proteomes" id="UP000190774"/>
    </source>
</evidence>
<feature type="coiled-coil region" evidence="1">
    <location>
        <begin position="511"/>
        <end position="557"/>
    </location>
</feature>
<dbReference type="EMBL" id="FUYE01000025">
    <property type="protein sequence ID" value="SKB08034.1"/>
    <property type="molecule type" value="Genomic_DNA"/>
</dbReference>
<keyword evidence="1" id="KW-0175">Coiled coil</keyword>
<evidence type="ECO:0000259" key="3">
    <source>
        <dbReference type="Pfam" id="PF07583"/>
    </source>
</evidence>
<dbReference type="InterPro" id="IPR011444">
    <property type="entry name" value="DUF1549"/>
</dbReference>
<dbReference type="RefSeq" id="WP_176159643.1">
    <property type="nucleotide sequence ID" value="NZ_FUYE01000025.1"/>
</dbReference>
<feature type="domain" description="DUF1553" evidence="4">
    <location>
        <begin position="632"/>
        <end position="747"/>
    </location>
</feature>
<feature type="domain" description="DUF1549" evidence="3">
    <location>
        <begin position="45"/>
        <end position="226"/>
    </location>
</feature>
<gene>
    <name evidence="5" type="ORF">SAMN02745166_04851</name>
</gene>
<accession>A0A1T4Z1X4</accession>
<dbReference type="PANTHER" id="PTHR35889">
    <property type="entry name" value="CYCLOINULO-OLIGOSACCHARIDE FRUCTANOTRANSFERASE-RELATED"/>
    <property type="match status" value="1"/>
</dbReference>
<evidence type="ECO:0008006" key="7">
    <source>
        <dbReference type="Google" id="ProtNLM"/>
    </source>
</evidence>
<keyword evidence="2" id="KW-0732">Signal</keyword>
<sequence length="776" mass="87078">MKTTLIQRTKSCRLPLALATVLSALAGLAQAEMSLESIQAKASEMDRLVSAKLEKEKIQPNAPVTDEVFVRRIYLDVVGRIPTLKETTDFLADQSANKRGKLIDTLLASEGYVQNFANYWNDILRVKSQLTQGNSQPAGAAYSNWIRESLAANKPYDEMVEEMLTAKGKTYENGAVGYYIRDYNMPLDNMAVTTQVFLGTSMVCAQCHNHPFDKWTQMDYYQMAAHSNGMTGTNGLANPLLAQAFYGGGVKGKAKGKKNRKPDSTMDMAMMEMGNVGLERKDMTRAMSEILRPLRYNTVLDQTDNKPLRLPKDYQYKDAKPSSVVEPTIPASFSNDGKIVKEGATPIHAYAGWMTSKNNPRFTLVIANRLWKKAMGLGLIEPVDEITDSTVPSNPQLMTFLEQTMKDMNYDMKEYLRMIYNSASYQRAAYQKDVELGEVYHFPGPLLRRMSAEQIWDSMVTLYKPAPDASSLNARIERESSIRRVEWLDRSLNALTPEELAQGAARVAAKQKELAVEVRKAQEVLAEATKANDEDKIRQAKRVVSNQRRAIDEAAEDIVYSMGFKKFAQMIREGKVQEMVDDPEFTQEIASVLKTKKGDDIGIDEALSIMAKQQRQRLSTAQQQRLKKDAELLKVDDKKQLAALKAWENYRDTYMVRAADLRSPAPNGHFLREFGQSDRELVQNANSEASVGQALMLLNGKTFTQLQNPYTMISRALRRSANAEQTIDTIYLSLFSRKASAEEKALLGPVVGSNTAVGKGDALWAALNTRQFYFIE</sequence>
<dbReference type="Pfam" id="PF07587">
    <property type="entry name" value="PSD1"/>
    <property type="match status" value="2"/>
</dbReference>
<dbReference type="STRING" id="48467.SAMN02745166_04851"/>
<reference evidence="6" key="1">
    <citation type="submission" date="2017-02" db="EMBL/GenBank/DDBJ databases">
        <authorList>
            <person name="Varghese N."/>
            <person name="Submissions S."/>
        </authorList>
    </citation>
    <scope>NUCLEOTIDE SEQUENCE [LARGE SCALE GENOMIC DNA]</scope>
    <source>
        <strain evidence="6">ATCC 700200</strain>
    </source>
</reference>
<evidence type="ECO:0000256" key="2">
    <source>
        <dbReference type="SAM" id="SignalP"/>
    </source>
</evidence>